<evidence type="ECO:0000313" key="1">
    <source>
        <dbReference type="EMBL" id="MBB4098046.1"/>
    </source>
</evidence>
<accession>A0A7W6NWV7</accession>
<dbReference type="AlphaFoldDB" id="A0A7W6NWV7"/>
<dbReference type="Proteomes" id="UP000557392">
    <property type="component" value="Unassembled WGS sequence"/>
</dbReference>
<comment type="caution">
    <text evidence="1">The sequence shown here is derived from an EMBL/GenBank/DDBJ whole genome shotgun (WGS) entry which is preliminary data.</text>
</comment>
<dbReference type="EMBL" id="JACIEH010000001">
    <property type="protein sequence ID" value="MBB4098046.1"/>
    <property type="molecule type" value="Genomic_DNA"/>
</dbReference>
<organism evidence="1 2">
    <name type="scientific">Sphingomonas kyeonggiensis</name>
    <dbReference type="NCBI Taxonomy" id="1268553"/>
    <lineage>
        <taxon>Bacteria</taxon>
        <taxon>Pseudomonadati</taxon>
        <taxon>Pseudomonadota</taxon>
        <taxon>Alphaproteobacteria</taxon>
        <taxon>Sphingomonadales</taxon>
        <taxon>Sphingomonadaceae</taxon>
        <taxon>Sphingomonas</taxon>
    </lineage>
</organism>
<name>A0A7W6NWV7_9SPHN</name>
<gene>
    <name evidence="1" type="ORF">GGR46_001579</name>
</gene>
<reference evidence="1 2" key="1">
    <citation type="submission" date="2020-08" db="EMBL/GenBank/DDBJ databases">
        <title>Genomic Encyclopedia of Type Strains, Phase IV (KMG-IV): sequencing the most valuable type-strain genomes for metagenomic binning, comparative biology and taxonomic classification.</title>
        <authorList>
            <person name="Goeker M."/>
        </authorList>
    </citation>
    <scope>NUCLEOTIDE SEQUENCE [LARGE SCALE GENOMIC DNA]</scope>
    <source>
        <strain evidence="1 2">DSM 101806</strain>
    </source>
</reference>
<proteinExistence type="predicted"/>
<dbReference type="RefSeq" id="WP_183996178.1">
    <property type="nucleotide sequence ID" value="NZ_JACIEH010000001.1"/>
</dbReference>
<sequence length="72" mass="7891">MVSLFAYLLLGTAFAVSLWTIASSVTAQLPRMRELLGRNVARPLPELVPTRVTVRYATPARRPAPFPLRAAA</sequence>
<protein>
    <submittedName>
        <fullName evidence="1">Uncharacterized protein</fullName>
    </submittedName>
</protein>
<keyword evidence="2" id="KW-1185">Reference proteome</keyword>
<evidence type="ECO:0000313" key="2">
    <source>
        <dbReference type="Proteomes" id="UP000557392"/>
    </source>
</evidence>